<evidence type="ECO:0000313" key="13">
    <source>
        <dbReference type="Proteomes" id="UP000050898"/>
    </source>
</evidence>
<comment type="subcellular location">
    <subcellularLocation>
        <location evidence="1">Cell membrane</location>
        <topology evidence="1">Peripheral membrane protein</topology>
    </subcellularLocation>
</comment>
<dbReference type="SUPFAM" id="SSF52540">
    <property type="entry name" value="P-loop containing nucleoside triphosphate hydrolases"/>
    <property type="match status" value="1"/>
</dbReference>
<evidence type="ECO:0000256" key="4">
    <source>
        <dbReference type="ARBA" id="ARBA00022475"/>
    </source>
</evidence>
<dbReference type="GeneID" id="98316054"/>
<comment type="caution">
    <text evidence="12">The sequence shown here is derived from an EMBL/GenBank/DDBJ whole genome shotgun (WGS) entry which is preliminary data.</text>
</comment>
<evidence type="ECO:0000256" key="9">
    <source>
        <dbReference type="ARBA" id="ARBA00049360"/>
    </source>
</evidence>
<dbReference type="InterPro" id="IPR003439">
    <property type="entry name" value="ABC_transporter-like_ATP-bd"/>
</dbReference>
<dbReference type="CDD" id="cd03262">
    <property type="entry name" value="ABC_HisP_GlnQ"/>
    <property type="match status" value="1"/>
</dbReference>
<keyword evidence="4" id="KW-1003">Cell membrane</keyword>
<evidence type="ECO:0000256" key="6">
    <source>
        <dbReference type="ARBA" id="ARBA00022840"/>
    </source>
</evidence>
<gene>
    <name evidence="12" type="ORF">FD00_GL001907</name>
</gene>
<dbReference type="Pfam" id="PF00005">
    <property type="entry name" value="ABC_tran"/>
    <property type="match status" value="1"/>
</dbReference>
<evidence type="ECO:0000256" key="8">
    <source>
        <dbReference type="ARBA" id="ARBA00023136"/>
    </source>
</evidence>
<protein>
    <submittedName>
        <fullName evidence="12">ABC transporter-like protein</fullName>
    </submittedName>
</protein>
<dbReference type="GO" id="GO:0015424">
    <property type="term" value="F:ABC-type amino acid transporter activity"/>
    <property type="evidence" value="ECO:0007669"/>
    <property type="project" value="InterPro"/>
</dbReference>
<dbReference type="GO" id="GO:0005886">
    <property type="term" value="C:plasma membrane"/>
    <property type="evidence" value="ECO:0007669"/>
    <property type="project" value="UniProtKB-SubCell"/>
</dbReference>
<evidence type="ECO:0000256" key="1">
    <source>
        <dbReference type="ARBA" id="ARBA00004202"/>
    </source>
</evidence>
<keyword evidence="3" id="KW-0813">Transport</keyword>
<dbReference type="RefSeq" id="WP_003687461.1">
    <property type="nucleotide sequence ID" value="NZ_AKKT01000016.1"/>
</dbReference>
<name>J0UUJ9_9LACO</name>
<dbReference type="GO" id="GO:0005524">
    <property type="term" value="F:ATP binding"/>
    <property type="evidence" value="ECO:0007669"/>
    <property type="project" value="UniProtKB-KW"/>
</dbReference>
<dbReference type="PROSITE" id="PS00211">
    <property type="entry name" value="ABC_TRANSPORTER_1"/>
    <property type="match status" value="1"/>
</dbReference>
<evidence type="ECO:0000256" key="10">
    <source>
        <dbReference type="ARBA" id="ARBA00055994"/>
    </source>
</evidence>
<evidence type="ECO:0000313" key="12">
    <source>
        <dbReference type="EMBL" id="KRN08750.1"/>
    </source>
</evidence>
<dbReference type="InterPro" id="IPR027417">
    <property type="entry name" value="P-loop_NTPase"/>
</dbReference>
<dbReference type="InterPro" id="IPR017871">
    <property type="entry name" value="ABC_transporter-like_CS"/>
</dbReference>
<dbReference type="PROSITE" id="PS50893">
    <property type="entry name" value="ABC_TRANSPORTER_2"/>
    <property type="match status" value="1"/>
</dbReference>
<dbReference type="FunFam" id="3.40.50.300:FF:000056">
    <property type="entry name" value="Cell division ATP-binding protein FtsE"/>
    <property type="match status" value="1"/>
</dbReference>
<dbReference type="GO" id="GO:0016887">
    <property type="term" value="F:ATP hydrolysis activity"/>
    <property type="evidence" value="ECO:0007669"/>
    <property type="project" value="InterPro"/>
</dbReference>
<dbReference type="InterPro" id="IPR003593">
    <property type="entry name" value="AAA+_ATPase"/>
</dbReference>
<keyword evidence="7" id="KW-0029">Amino-acid transport</keyword>
<dbReference type="InterPro" id="IPR050086">
    <property type="entry name" value="MetN_ABC_transporter-like"/>
</dbReference>
<dbReference type="Gene3D" id="3.40.50.300">
    <property type="entry name" value="P-loop containing nucleotide triphosphate hydrolases"/>
    <property type="match status" value="1"/>
</dbReference>
<evidence type="ECO:0000259" key="11">
    <source>
        <dbReference type="PROSITE" id="PS50893"/>
    </source>
</evidence>
<comment type="similarity">
    <text evidence="2">Belongs to the ABC transporter superfamily.</text>
</comment>
<dbReference type="AlphaFoldDB" id="J0UUJ9"/>
<proteinExistence type="inferred from homology"/>
<comment type="catalytic activity">
    <reaction evidence="9">
        <text>ATP + H2O = ADP + phosphate + H(+)</text>
        <dbReference type="Rhea" id="RHEA:13065"/>
        <dbReference type="ChEBI" id="CHEBI:15377"/>
        <dbReference type="ChEBI" id="CHEBI:15378"/>
        <dbReference type="ChEBI" id="CHEBI:30616"/>
        <dbReference type="ChEBI" id="CHEBI:43474"/>
        <dbReference type="ChEBI" id="CHEBI:456216"/>
    </reaction>
</comment>
<dbReference type="PANTHER" id="PTHR43166">
    <property type="entry name" value="AMINO ACID IMPORT ATP-BINDING PROTEIN"/>
    <property type="match status" value="1"/>
</dbReference>
<sequence length="245" mass="27258">MLEVCELSKEYQVGHKILNNISFSVKEGERVVIIGPSGSGKSTLLNCIAGFENIASGTIYFQNKPVTENSSKSDNHRKDMGMVFQSFNLFKHLTVLQNITLAPELVLKKSKKQSEKIARNLLKKVGLSDKEDSYPAQLSGGQQQRIAIARAMAMNPKMMLFDEPTSALDPEMTVGVLKTIKELADSGMTVMIVTHEMDFAKQVGTRVIFMENGLIVDDDPIKNSEIENPSNRLIEFLDSLNINYI</sequence>
<organism evidence="12 13">
    <name type="scientific">Liquorilactobacillus mali KCTC 3596 = DSM 20444</name>
    <dbReference type="NCBI Taxonomy" id="1046596"/>
    <lineage>
        <taxon>Bacteria</taxon>
        <taxon>Bacillati</taxon>
        <taxon>Bacillota</taxon>
        <taxon>Bacilli</taxon>
        <taxon>Lactobacillales</taxon>
        <taxon>Lactobacillaceae</taxon>
        <taxon>Liquorilactobacillus</taxon>
    </lineage>
</organism>
<dbReference type="EMBL" id="AYYH01000051">
    <property type="protein sequence ID" value="KRN08750.1"/>
    <property type="molecule type" value="Genomic_DNA"/>
</dbReference>
<dbReference type="SMART" id="SM00382">
    <property type="entry name" value="AAA"/>
    <property type="match status" value="1"/>
</dbReference>
<keyword evidence="5" id="KW-0547">Nucleotide-binding</keyword>
<comment type="function">
    <text evidence="10">Part of the ABC transporter FtsEX involved in cellular division. Has ATPase activity. Essential for cell division and viability.</text>
</comment>
<evidence type="ECO:0000256" key="3">
    <source>
        <dbReference type="ARBA" id="ARBA00022448"/>
    </source>
</evidence>
<keyword evidence="8" id="KW-0472">Membrane</keyword>
<evidence type="ECO:0000256" key="7">
    <source>
        <dbReference type="ARBA" id="ARBA00022970"/>
    </source>
</evidence>
<dbReference type="Proteomes" id="UP000050898">
    <property type="component" value="Unassembled WGS sequence"/>
</dbReference>
<feature type="domain" description="ABC transporter" evidence="11">
    <location>
        <begin position="2"/>
        <end position="237"/>
    </location>
</feature>
<dbReference type="PIRSF" id="PIRSF039085">
    <property type="entry name" value="ABC_ATPase_HisP"/>
    <property type="match status" value="1"/>
</dbReference>
<keyword evidence="13" id="KW-1185">Reference proteome</keyword>
<dbReference type="InterPro" id="IPR030679">
    <property type="entry name" value="ABC_ATPase_HisP-typ"/>
</dbReference>
<dbReference type="OrthoDB" id="9804199at2"/>
<evidence type="ECO:0000256" key="5">
    <source>
        <dbReference type="ARBA" id="ARBA00022741"/>
    </source>
</evidence>
<evidence type="ECO:0000256" key="2">
    <source>
        <dbReference type="ARBA" id="ARBA00005417"/>
    </source>
</evidence>
<dbReference type="PANTHER" id="PTHR43166:SF9">
    <property type="entry name" value="GLUTAMATE_ASPARTATE IMPORT ATP-BINDING PROTEIN GLTL"/>
    <property type="match status" value="1"/>
</dbReference>
<dbReference type="PATRIC" id="fig|1046596.6.peg.2003"/>
<accession>J0UUJ9</accession>
<reference evidence="12 13" key="1">
    <citation type="journal article" date="2015" name="Genome Announc.">
        <title>Expanding the biotechnology potential of lactobacilli through comparative genomics of 213 strains and associated genera.</title>
        <authorList>
            <person name="Sun Z."/>
            <person name="Harris H.M."/>
            <person name="McCann A."/>
            <person name="Guo C."/>
            <person name="Argimon S."/>
            <person name="Zhang W."/>
            <person name="Yang X."/>
            <person name="Jeffery I.B."/>
            <person name="Cooney J.C."/>
            <person name="Kagawa T.F."/>
            <person name="Liu W."/>
            <person name="Song Y."/>
            <person name="Salvetti E."/>
            <person name="Wrobel A."/>
            <person name="Rasinkangas P."/>
            <person name="Parkhill J."/>
            <person name="Rea M.C."/>
            <person name="O'Sullivan O."/>
            <person name="Ritari J."/>
            <person name="Douillard F.P."/>
            <person name="Paul Ross R."/>
            <person name="Yang R."/>
            <person name="Briner A.E."/>
            <person name="Felis G.E."/>
            <person name="de Vos W.M."/>
            <person name="Barrangou R."/>
            <person name="Klaenhammer T.R."/>
            <person name="Caufield P.W."/>
            <person name="Cui Y."/>
            <person name="Zhang H."/>
            <person name="O'Toole P.W."/>
        </authorList>
    </citation>
    <scope>NUCLEOTIDE SEQUENCE [LARGE SCALE GENOMIC DNA]</scope>
    <source>
        <strain evidence="12 13">DSM 20444</strain>
    </source>
</reference>
<keyword evidence="6" id="KW-0067">ATP-binding</keyword>